<keyword evidence="1" id="KW-0472">Membrane</keyword>
<evidence type="ECO:0000313" key="3">
    <source>
        <dbReference type="Proteomes" id="UP000659496"/>
    </source>
</evidence>
<dbReference type="Proteomes" id="UP000659496">
    <property type="component" value="Unassembled WGS sequence"/>
</dbReference>
<comment type="caution">
    <text evidence="2">The sequence shown here is derived from an EMBL/GenBank/DDBJ whole genome shotgun (WGS) entry which is preliminary data.</text>
</comment>
<evidence type="ECO:0000313" key="2">
    <source>
        <dbReference type="EMBL" id="MBD7908738.1"/>
    </source>
</evidence>
<name>A0ABR8PKN8_9BACL</name>
<dbReference type="RefSeq" id="WP_191690185.1">
    <property type="nucleotide sequence ID" value="NZ_JACSQY010000007.1"/>
</dbReference>
<keyword evidence="1" id="KW-0812">Transmembrane</keyword>
<keyword evidence="3" id="KW-1185">Reference proteome</keyword>
<sequence length="115" mass="12571">MKKFLLAVLGIIAAIVAVVNIGSILALAISAAAAMCGWHYFRKSDSTIGRILWGTLLLVGVLTGISNIPAFIGLLAAAGAYYAWRKWKLNQRTNSNVIDADPFAKFEKQWKEFTK</sequence>
<evidence type="ECO:0000256" key="1">
    <source>
        <dbReference type="SAM" id="Phobius"/>
    </source>
</evidence>
<protein>
    <submittedName>
        <fullName evidence="2">ABC transporter permease</fullName>
    </submittedName>
</protein>
<feature type="transmembrane region" description="Helical" evidence="1">
    <location>
        <begin position="57"/>
        <end position="84"/>
    </location>
</feature>
<proteinExistence type="predicted"/>
<organism evidence="2 3">
    <name type="scientific">Sporosarcina gallistercoris</name>
    <dbReference type="NCBI Taxonomy" id="2762245"/>
    <lineage>
        <taxon>Bacteria</taxon>
        <taxon>Bacillati</taxon>
        <taxon>Bacillota</taxon>
        <taxon>Bacilli</taxon>
        <taxon>Bacillales</taxon>
        <taxon>Caryophanaceae</taxon>
        <taxon>Sporosarcina</taxon>
    </lineage>
</organism>
<reference evidence="2 3" key="1">
    <citation type="submission" date="2020-08" db="EMBL/GenBank/DDBJ databases">
        <title>A Genomic Blueprint of the Chicken Gut Microbiome.</title>
        <authorList>
            <person name="Gilroy R."/>
            <person name="Ravi A."/>
            <person name="Getino M."/>
            <person name="Pursley I."/>
            <person name="Horton D.L."/>
            <person name="Alikhan N.-F."/>
            <person name="Baker D."/>
            <person name="Gharbi K."/>
            <person name="Hall N."/>
            <person name="Watson M."/>
            <person name="Adriaenssens E.M."/>
            <person name="Foster-Nyarko E."/>
            <person name="Jarju S."/>
            <person name="Secka A."/>
            <person name="Antonio M."/>
            <person name="Oren A."/>
            <person name="Chaudhuri R."/>
            <person name="La Ragione R.M."/>
            <person name="Hildebrand F."/>
            <person name="Pallen M.J."/>
        </authorList>
    </citation>
    <scope>NUCLEOTIDE SEQUENCE [LARGE SCALE GENOMIC DNA]</scope>
    <source>
        <strain evidence="2 3">Sa3CUA8</strain>
    </source>
</reference>
<keyword evidence="1" id="KW-1133">Transmembrane helix</keyword>
<accession>A0ABR8PKN8</accession>
<dbReference type="EMBL" id="JACSQY010000007">
    <property type="protein sequence ID" value="MBD7908738.1"/>
    <property type="molecule type" value="Genomic_DNA"/>
</dbReference>
<gene>
    <name evidence="2" type="ORF">H9659_10390</name>
</gene>